<dbReference type="InterPro" id="IPR003719">
    <property type="entry name" value="Phenazine_PhzF-like"/>
</dbReference>
<comment type="caution">
    <text evidence="4">The sequence shown here is derived from an EMBL/GenBank/DDBJ whole genome shotgun (WGS) entry which is preliminary data.</text>
</comment>
<organism evidence="4 5">
    <name type="scientific">Spelaeicoccus albus</name>
    <dbReference type="NCBI Taxonomy" id="1280376"/>
    <lineage>
        <taxon>Bacteria</taxon>
        <taxon>Bacillati</taxon>
        <taxon>Actinomycetota</taxon>
        <taxon>Actinomycetes</taxon>
        <taxon>Micrococcales</taxon>
        <taxon>Brevibacteriaceae</taxon>
        <taxon>Spelaeicoccus</taxon>
    </lineage>
</organism>
<keyword evidence="2" id="KW-0413">Isomerase</keyword>
<dbReference type="Proteomes" id="UP000539111">
    <property type="component" value="Unassembled WGS sequence"/>
</dbReference>
<dbReference type="Pfam" id="PF02567">
    <property type="entry name" value="PhzC-PhzF"/>
    <property type="match status" value="1"/>
</dbReference>
<accession>A0A7Z0IHV7</accession>
<dbReference type="PIRSF" id="PIRSF016184">
    <property type="entry name" value="PhzC_PhzF"/>
    <property type="match status" value="1"/>
</dbReference>
<evidence type="ECO:0000256" key="2">
    <source>
        <dbReference type="ARBA" id="ARBA00023235"/>
    </source>
</evidence>
<evidence type="ECO:0000256" key="1">
    <source>
        <dbReference type="ARBA" id="ARBA00008270"/>
    </source>
</evidence>
<dbReference type="RefSeq" id="WP_179428210.1">
    <property type="nucleotide sequence ID" value="NZ_JACBZP010000001.1"/>
</dbReference>
<dbReference type="GO" id="GO:0016853">
    <property type="term" value="F:isomerase activity"/>
    <property type="evidence" value="ECO:0007669"/>
    <property type="project" value="UniProtKB-KW"/>
</dbReference>
<dbReference type="EMBL" id="JACBZP010000001">
    <property type="protein sequence ID" value="NYI67896.1"/>
    <property type="molecule type" value="Genomic_DNA"/>
</dbReference>
<dbReference type="GO" id="GO:0005737">
    <property type="term" value="C:cytoplasm"/>
    <property type="evidence" value="ECO:0007669"/>
    <property type="project" value="TreeGrafter"/>
</dbReference>
<name>A0A7Z0IHV7_9MICO</name>
<dbReference type="NCBIfam" id="TIGR00654">
    <property type="entry name" value="PhzF_family"/>
    <property type="match status" value="1"/>
</dbReference>
<protein>
    <submittedName>
        <fullName evidence="4">PhzF family phenazine biosynthesis protein</fullName>
    </submittedName>
</protein>
<sequence length="276" mass="29851">MEIPLHQIDAFATKPFTGNPAAVMPLGEWPNDAVLAGLAEENNLSETAFYTAALPADTPDRPEGGMPQYHLRWFTPVTEVDLCGHATLAAAAQLFEDEHPNLDEIAFYGRSGWLTVRRTGPRTLELDFPAEFPEPTAPDDEISRALGIRPVSTHAATDLLYVVDDAQAVRALDPDFTALRRMDARGVMVTAEGPTDGPDFVSRWFGGKAGVAEDPVTGSAHSQLAPFWAARLGKTALRAEQLSARGGVVDCTVEGDRVRLAGSYVRYLDGFVTLET</sequence>
<dbReference type="PANTHER" id="PTHR13774:SF17">
    <property type="entry name" value="PHENAZINE BIOSYNTHESIS-LIKE DOMAIN-CONTAINING PROTEIN"/>
    <property type="match status" value="1"/>
</dbReference>
<gene>
    <name evidence="4" type="ORF">BJY26_002202</name>
</gene>
<proteinExistence type="inferred from homology"/>
<comment type="similarity">
    <text evidence="1">Belongs to the PhzF family.</text>
</comment>
<reference evidence="4 5" key="1">
    <citation type="submission" date="2020-07" db="EMBL/GenBank/DDBJ databases">
        <title>Sequencing the genomes of 1000 actinobacteria strains.</title>
        <authorList>
            <person name="Klenk H.-P."/>
        </authorList>
    </citation>
    <scope>NUCLEOTIDE SEQUENCE [LARGE SCALE GENOMIC DNA]</scope>
    <source>
        <strain evidence="4 5">DSM 26341</strain>
    </source>
</reference>
<evidence type="ECO:0000313" key="4">
    <source>
        <dbReference type="EMBL" id="NYI67896.1"/>
    </source>
</evidence>
<dbReference type="PANTHER" id="PTHR13774">
    <property type="entry name" value="PHENAZINE BIOSYNTHESIS PROTEIN"/>
    <property type="match status" value="1"/>
</dbReference>
<evidence type="ECO:0000256" key="3">
    <source>
        <dbReference type="PIRSR" id="PIRSR016184-1"/>
    </source>
</evidence>
<feature type="active site" evidence="3">
    <location>
        <position position="46"/>
    </location>
</feature>
<dbReference type="Gene3D" id="3.10.310.10">
    <property type="entry name" value="Diaminopimelate Epimerase, Chain A, domain 1"/>
    <property type="match status" value="2"/>
</dbReference>
<dbReference type="SUPFAM" id="SSF54506">
    <property type="entry name" value="Diaminopimelate epimerase-like"/>
    <property type="match status" value="1"/>
</dbReference>
<keyword evidence="5" id="KW-1185">Reference proteome</keyword>
<dbReference type="AlphaFoldDB" id="A0A7Z0IHV7"/>
<evidence type="ECO:0000313" key="5">
    <source>
        <dbReference type="Proteomes" id="UP000539111"/>
    </source>
</evidence>